<organism evidence="3 4">
    <name type="scientific">Clostridium algifaecis</name>
    <dbReference type="NCBI Taxonomy" id="1472040"/>
    <lineage>
        <taxon>Bacteria</taxon>
        <taxon>Bacillati</taxon>
        <taxon>Bacillota</taxon>
        <taxon>Clostridia</taxon>
        <taxon>Eubacteriales</taxon>
        <taxon>Clostridiaceae</taxon>
        <taxon>Clostridium</taxon>
    </lineage>
</organism>
<dbReference type="InterPro" id="IPR000428">
    <property type="entry name" value="Cu-bd"/>
</dbReference>
<keyword evidence="4" id="KW-1185">Reference proteome</keyword>
<dbReference type="InterPro" id="IPR017969">
    <property type="entry name" value="Heavy-metal-associated_CS"/>
</dbReference>
<proteinExistence type="predicted"/>
<dbReference type="SUPFAM" id="SSF55008">
    <property type="entry name" value="HMA, heavy metal-associated domain"/>
    <property type="match status" value="1"/>
</dbReference>
<dbReference type="PRINTS" id="PR00944">
    <property type="entry name" value="CUEXPORT"/>
</dbReference>
<dbReference type="Pfam" id="PF00403">
    <property type="entry name" value="HMA"/>
    <property type="match status" value="1"/>
</dbReference>
<dbReference type="PROSITE" id="PS50846">
    <property type="entry name" value="HMA_2"/>
    <property type="match status" value="1"/>
</dbReference>
<dbReference type="Proteomes" id="UP001519307">
    <property type="component" value="Unassembled WGS sequence"/>
</dbReference>
<reference evidence="3 4" key="1">
    <citation type="submission" date="2021-03" db="EMBL/GenBank/DDBJ databases">
        <title>Genomic Encyclopedia of Type Strains, Phase IV (KMG-IV): sequencing the most valuable type-strain genomes for metagenomic binning, comparative biology and taxonomic classification.</title>
        <authorList>
            <person name="Goeker M."/>
        </authorList>
    </citation>
    <scope>NUCLEOTIDE SEQUENCE [LARGE SCALE GENOMIC DNA]</scope>
    <source>
        <strain evidence="3 4">DSM 28783</strain>
    </source>
</reference>
<sequence>MLFSKKIKKTVHVEGMSCQHCVAHVKSALESIDGVSNAKVDLDSKTAVIKSSAEISDSDIRKVVDEAGYKVTEIE</sequence>
<dbReference type="InterPro" id="IPR036163">
    <property type="entry name" value="HMA_dom_sf"/>
</dbReference>
<dbReference type="PROSITE" id="PS01047">
    <property type="entry name" value="HMA_1"/>
    <property type="match status" value="1"/>
</dbReference>
<name>A0ABS4KMW2_9CLOT</name>
<dbReference type="RefSeq" id="WP_209700330.1">
    <property type="nucleotide sequence ID" value="NZ_JAGGLM010000001.1"/>
</dbReference>
<dbReference type="CDD" id="cd00371">
    <property type="entry name" value="HMA"/>
    <property type="match status" value="1"/>
</dbReference>
<evidence type="ECO:0000256" key="1">
    <source>
        <dbReference type="ARBA" id="ARBA00022723"/>
    </source>
</evidence>
<keyword evidence="1" id="KW-0479">Metal-binding</keyword>
<evidence type="ECO:0000313" key="3">
    <source>
        <dbReference type="EMBL" id="MBP2031360.1"/>
    </source>
</evidence>
<dbReference type="Gene3D" id="3.30.70.100">
    <property type="match status" value="1"/>
</dbReference>
<evidence type="ECO:0000259" key="2">
    <source>
        <dbReference type="PROSITE" id="PS50846"/>
    </source>
</evidence>
<feature type="domain" description="HMA" evidence="2">
    <location>
        <begin position="7"/>
        <end position="72"/>
    </location>
</feature>
<evidence type="ECO:0000313" key="4">
    <source>
        <dbReference type="Proteomes" id="UP001519307"/>
    </source>
</evidence>
<dbReference type="EMBL" id="JAGGLM010000001">
    <property type="protein sequence ID" value="MBP2031360.1"/>
    <property type="molecule type" value="Genomic_DNA"/>
</dbReference>
<accession>A0ABS4KMW2</accession>
<comment type="caution">
    <text evidence="3">The sequence shown here is derived from an EMBL/GenBank/DDBJ whole genome shotgun (WGS) entry which is preliminary data.</text>
</comment>
<protein>
    <submittedName>
        <fullName evidence="3">Cu2+-exporting ATPase</fullName>
    </submittedName>
</protein>
<dbReference type="InterPro" id="IPR006121">
    <property type="entry name" value="HMA_dom"/>
</dbReference>
<gene>
    <name evidence="3" type="ORF">J2Z42_000025</name>
</gene>